<evidence type="ECO:0000256" key="2">
    <source>
        <dbReference type="PIRSR" id="PIRSR640198-2"/>
    </source>
</evidence>
<dbReference type="PATRIC" id="fig|305.106.peg.969"/>
<dbReference type="EMBL" id="LN899819">
    <property type="protein sequence ID" value="CUV14224.1"/>
    <property type="molecule type" value="Genomic_DNA"/>
</dbReference>
<dbReference type="InterPro" id="IPR003812">
    <property type="entry name" value="Fido"/>
</dbReference>
<dbReference type="PANTHER" id="PTHR13504:SF38">
    <property type="entry name" value="FIDO DOMAIN-CONTAINING PROTEIN"/>
    <property type="match status" value="1"/>
</dbReference>
<dbReference type="AlphaFoldDB" id="A0A0S4TW02"/>
<feature type="active site" evidence="1">
    <location>
        <position position="319"/>
    </location>
</feature>
<keyword evidence="2" id="KW-0547">Nucleotide-binding</keyword>
<dbReference type="Gene3D" id="1.10.3290.10">
    <property type="entry name" value="Fido-like domain"/>
    <property type="match status" value="1"/>
</dbReference>
<dbReference type="Proteomes" id="UP000310553">
    <property type="component" value="Chromosome"/>
</dbReference>
<dbReference type="PANTHER" id="PTHR13504">
    <property type="entry name" value="FIDO DOMAIN-CONTAINING PROTEIN DDB_G0283145"/>
    <property type="match status" value="1"/>
</dbReference>
<sequence length="516" mass="58126">MPDWIGYRWLADHYGVSTVQTLRVDSAIAKSRATVRENGYVHEQYPPAARPAETLAGHLTFALKHEGIHLEFLSRLFEIVPAAELEAWVAAEPTGQYARRAGFFYEHLTGRQLAFPGVVAGNYVTALDSDAYLTASQPINNPRWRVRDNLPGSRDYCPMVLRTARVQQAEQYDCAQHLADLEAEFGTDVLQRSAVWLTVKESRASFAIEHEEQHVDRVRRFAAVMERWCGTHDDPLSEATLGELQAQILGPRTTRYGVRRSPVFVGEVDGFTEVVHYIAPHWDDAPRLLSGLRDCAVRTAGASPLVRAALLSFGFVYIHPMSDGNGRISRFLINDVLRRDGTVPEPFILPVSATITSSVINRRGYDQVLELFSRPLMRRYADAWRFGPDQVAEDGVHFNLQFDAYQDALPAWRYPDMTDHVEYLAEVVRVTLEQEMRKEAGYLRSLRLARERVKQVIEGPDADIDRIIRSVRDSGGKISNKLIQEIPALADEHLAAEVAAAIQAAFLPPREEDNPI</sequence>
<reference evidence="4" key="1">
    <citation type="submission" date="2015-10" db="EMBL/GenBank/DDBJ databases">
        <authorList>
            <person name="Gilbert D.G."/>
        </authorList>
    </citation>
    <scope>NUCLEOTIDE SEQUENCE</scope>
    <source>
        <strain evidence="4">Phyl III-seqv23</strain>
    </source>
</reference>
<evidence type="ECO:0000313" key="4">
    <source>
        <dbReference type="EMBL" id="CUV14224.1"/>
    </source>
</evidence>
<dbReference type="Pfam" id="PF02661">
    <property type="entry name" value="Fic"/>
    <property type="match status" value="1"/>
</dbReference>
<organism evidence="4">
    <name type="scientific">Ralstonia solanacearum</name>
    <name type="common">Pseudomonas solanacearum</name>
    <dbReference type="NCBI Taxonomy" id="305"/>
    <lineage>
        <taxon>Bacteria</taxon>
        <taxon>Pseudomonadati</taxon>
        <taxon>Pseudomonadota</taxon>
        <taxon>Betaproteobacteria</taxon>
        <taxon>Burkholderiales</taxon>
        <taxon>Burkholderiaceae</taxon>
        <taxon>Ralstonia</taxon>
        <taxon>Ralstonia solanacearum species complex</taxon>
    </lineage>
</organism>
<dbReference type="PROSITE" id="PS51459">
    <property type="entry name" value="FIDO"/>
    <property type="match status" value="1"/>
</dbReference>
<keyword evidence="2" id="KW-0067">ATP-binding</keyword>
<evidence type="ECO:0000256" key="1">
    <source>
        <dbReference type="PIRSR" id="PIRSR640198-1"/>
    </source>
</evidence>
<protein>
    <submittedName>
        <fullName evidence="5">Cell filamentation protein Fic</fullName>
    </submittedName>
</protein>
<dbReference type="EMBL" id="CP039339">
    <property type="protein sequence ID" value="QCX47719.1"/>
    <property type="molecule type" value="Genomic_DNA"/>
</dbReference>
<dbReference type="SUPFAM" id="SSF140931">
    <property type="entry name" value="Fic-like"/>
    <property type="match status" value="1"/>
</dbReference>
<dbReference type="InterPro" id="IPR040198">
    <property type="entry name" value="Fido_containing"/>
</dbReference>
<dbReference type="GO" id="GO:0005524">
    <property type="term" value="F:ATP binding"/>
    <property type="evidence" value="ECO:0007669"/>
    <property type="project" value="UniProtKB-KW"/>
</dbReference>
<name>A0A0S4TW02_RALSL</name>
<evidence type="ECO:0000313" key="6">
    <source>
        <dbReference type="Proteomes" id="UP000310553"/>
    </source>
</evidence>
<evidence type="ECO:0000259" key="3">
    <source>
        <dbReference type="PROSITE" id="PS51459"/>
    </source>
</evidence>
<accession>A0A0S4TW02</accession>
<reference evidence="5 6" key="2">
    <citation type="submission" date="2019-04" db="EMBL/GenBank/DDBJ databases">
        <title>Complete Genome of UW386 and Higher Quality Genome of UW700.</title>
        <authorList>
            <person name="Jacobs J."/>
            <person name="Perez A."/>
            <person name="Steidl O."/>
            <person name="Allen C."/>
        </authorList>
    </citation>
    <scope>NUCLEOTIDE SEQUENCE [LARGE SCALE GENOMIC DNA]</scope>
    <source>
        <strain evidence="5 6">UW386</strain>
    </source>
</reference>
<proteinExistence type="predicted"/>
<dbReference type="InterPro" id="IPR036597">
    <property type="entry name" value="Fido-like_dom_sf"/>
</dbReference>
<feature type="binding site" evidence="2">
    <location>
        <begin position="323"/>
        <end position="330"/>
    </location>
    <ligand>
        <name>ATP</name>
        <dbReference type="ChEBI" id="CHEBI:30616"/>
    </ligand>
</feature>
<evidence type="ECO:0000313" key="5">
    <source>
        <dbReference type="EMBL" id="QCX47719.1"/>
    </source>
</evidence>
<feature type="domain" description="Fido" evidence="3">
    <location>
        <begin position="236"/>
        <end position="389"/>
    </location>
</feature>
<gene>
    <name evidence="5" type="ORF">E7Z57_00475</name>
    <name evidence="4" type="ORF">RUN39_v1_750009</name>
</gene>